<dbReference type="GO" id="GO:0006597">
    <property type="term" value="P:spermine biosynthetic process"/>
    <property type="evidence" value="ECO:0007669"/>
    <property type="project" value="InterPro"/>
</dbReference>
<evidence type="ECO:0000256" key="9">
    <source>
        <dbReference type="ARBA" id="ARBA00023145"/>
    </source>
</evidence>
<evidence type="ECO:0000313" key="15">
    <source>
        <dbReference type="EMBL" id="CAG7878555.1"/>
    </source>
</evidence>
<evidence type="ECO:0000256" key="11">
    <source>
        <dbReference type="ARBA" id="ARBA00023270"/>
    </source>
</evidence>
<evidence type="ECO:0000313" key="16">
    <source>
        <dbReference type="Proteomes" id="UP000694005"/>
    </source>
</evidence>
<proteinExistence type="inferred from homology"/>
<dbReference type="Pfam" id="PF08132">
    <property type="entry name" value="AdoMetDC_leader"/>
    <property type="match status" value="1"/>
</dbReference>
<keyword evidence="12" id="KW-0670">Pyruvate</keyword>
<dbReference type="FunFam" id="3.30.360.50:FF:000001">
    <property type="entry name" value="S-adenosylmethionine decarboxylase proenzyme"/>
    <property type="match status" value="1"/>
</dbReference>
<accession>A0A8D9DJL5</accession>
<dbReference type="InterPro" id="IPR001985">
    <property type="entry name" value="S-AdoMet_decarboxylase_euk"/>
</dbReference>
<evidence type="ECO:0000256" key="8">
    <source>
        <dbReference type="ARBA" id="ARBA00023115"/>
    </source>
</evidence>
<evidence type="ECO:0000256" key="14">
    <source>
        <dbReference type="SAM" id="MobiDB-lite"/>
    </source>
</evidence>
<feature type="region of interest" description="Disordered" evidence="14">
    <location>
        <begin position="434"/>
        <end position="453"/>
    </location>
</feature>
<dbReference type="InterPro" id="IPR048283">
    <property type="entry name" value="AdoMetDC-like"/>
</dbReference>
<evidence type="ECO:0000256" key="3">
    <source>
        <dbReference type="ARBA" id="ARBA00008466"/>
    </source>
</evidence>
<keyword evidence="10" id="KW-0456">Lyase</keyword>
<comment type="similarity">
    <text evidence="3">Belongs to the eukaryotic AdoMetDC family.</text>
</comment>
<evidence type="ECO:0000256" key="12">
    <source>
        <dbReference type="ARBA" id="ARBA00023317"/>
    </source>
</evidence>
<dbReference type="GO" id="GO:0004014">
    <property type="term" value="F:adenosylmethionine decarboxylase activity"/>
    <property type="evidence" value="ECO:0007669"/>
    <property type="project" value="UniProtKB-EC"/>
</dbReference>
<evidence type="ECO:0000256" key="5">
    <source>
        <dbReference type="ARBA" id="ARBA00022691"/>
    </source>
</evidence>
<keyword evidence="8" id="KW-0620">Polyamine biosynthesis</keyword>
<dbReference type="InterPro" id="IPR012511">
    <property type="entry name" value="AdoMetDC_leader"/>
</dbReference>
<keyword evidence="5" id="KW-0949">S-adenosyl-L-methionine</keyword>
<organism evidence="15 16">
    <name type="scientific">Brassica campestris</name>
    <name type="common">Field mustard</name>
    <dbReference type="NCBI Taxonomy" id="3711"/>
    <lineage>
        <taxon>Eukaryota</taxon>
        <taxon>Viridiplantae</taxon>
        <taxon>Streptophyta</taxon>
        <taxon>Embryophyta</taxon>
        <taxon>Tracheophyta</taxon>
        <taxon>Spermatophyta</taxon>
        <taxon>Magnoliopsida</taxon>
        <taxon>eudicotyledons</taxon>
        <taxon>Gunneridae</taxon>
        <taxon>Pentapetalae</taxon>
        <taxon>rosids</taxon>
        <taxon>malvids</taxon>
        <taxon>Brassicales</taxon>
        <taxon>Brassicaceae</taxon>
        <taxon>Brassiceae</taxon>
        <taxon>Brassica</taxon>
    </lineage>
</organism>
<dbReference type="EC" id="4.1.1.50" evidence="4"/>
<evidence type="ECO:0000256" key="1">
    <source>
        <dbReference type="ARBA" id="ARBA00001928"/>
    </source>
</evidence>
<dbReference type="FunFam" id="3.60.90.10:FF:000002">
    <property type="entry name" value="S-adenosylmethionine decarboxylase proenzyme"/>
    <property type="match status" value="1"/>
</dbReference>
<dbReference type="NCBIfam" id="TIGR00535">
    <property type="entry name" value="SAM_DCase"/>
    <property type="match status" value="1"/>
</dbReference>
<name>A0A8D9DJL5_BRACM</name>
<dbReference type="PANTHER" id="PTHR11570">
    <property type="entry name" value="S-ADENOSYLMETHIONINE DECARBOXYLASE"/>
    <property type="match status" value="1"/>
</dbReference>
<evidence type="ECO:0000256" key="13">
    <source>
        <dbReference type="ARBA" id="ARBA00048112"/>
    </source>
</evidence>
<reference evidence="15 16" key="1">
    <citation type="submission" date="2021-07" db="EMBL/GenBank/DDBJ databases">
        <authorList>
            <consortium name="Genoscope - CEA"/>
            <person name="William W."/>
        </authorList>
    </citation>
    <scope>NUCLEOTIDE SEQUENCE [LARGE SCALE GENOMIC DNA]</scope>
</reference>
<dbReference type="Gramene" id="A05p50760.2_BraZ1">
    <property type="protein sequence ID" value="A05p50760.2_BraZ1.CDS"/>
    <property type="gene ID" value="A05g50760.2_BraZ1"/>
</dbReference>
<comment type="catalytic activity">
    <reaction evidence="13">
        <text>S-adenosyl-L-methionine + H(+) = S-adenosyl 3-(methylsulfanyl)propylamine + CO2</text>
        <dbReference type="Rhea" id="RHEA:15981"/>
        <dbReference type="ChEBI" id="CHEBI:15378"/>
        <dbReference type="ChEBI" id="CHEBI:16526"/>
        <dbReference type="ChEBI" id="CHEBI:57443"/>
        <dbReference type="ChEBI" id="CHEBI:59789"/>
        <dbReference type="EC" id="4.1.1.50"/>
    </reaction>
</comment>
<dbReference type="SUPFAM" id="SSF56276">
    <property type="entry name" value="S-adenosylmethionine decarboxylase"/>
    <property type="match status" value="1"/>
</dbReference>
<comment type="cofactor">
    <cofactor evidence="1">
        <name>pyruvate</name>
        <dbReference type="ChEBI" id="CHEBI:15361"/>
    </cofactor>
</comment>
<keyword evidence="7" id="KW-0745">Spermidine biosynthesis</keyword>
<evidence type="ECO:0000256" key="6">
    <source>
        <dbReference type="ARBA" id="ARBA00022793"/>
    </source>
</evidence>
<dbReference type="PANTHER" id="PTHR11570:SF34">
    <property type="entry name" value="S-ADENOSYLMETHIONINE DECARBOXYLASE PROENZYME 1"/>
    <property type="match status" value="1"/>
</dbReference>
<dbReference type="PROSITE" id="PS01336">
    <property type="entry name" value="ADOMETDC"/>
    <property type="match status" value="1"/>
</dbReference>
<dbReference type="GO" id="GO:0099402">
    <property type="term" value="P:plant organ development"/>
    <property type="evidence" value="ECO:0007669"/>
    <property type="project" value="UniProtKB-ARBA"/>
</dbReference>
<evidence type="ECO:0000256" key="10">
    <source>
        <dbReference type="ARBA" id="ARBA00023239"/>
    </source>
</evidence>
<dbReference type="Gene3D" id="3.30.360.50">
    <property type="entry name" value="S-adenosylmethionine decarboxylase"/>
    <property type="match status" value="1"/>
</dbReference>
<keyword evidence="9" id="KW-0865">Zymogen</keyword>
<evidence type="ECO:0000256" key="4">
    <source>
        <dbReference type="ARBA" id="ARBA00012357"/>
    </source>
</evidence>
<gene>
    <name evidence="15" type="ORF">BRAPAZ1V2_A05P50760.2</name>
</gene>
<dbReference type="UniPathway" id="UPA00331">
    <property type="reaction ID" value="UER00451"/>
</dbReference>
<keyword evidence="6" id="KW-0210">Decarboxylase</keyword>
<evidence type="ECO:0000256" key="7">
    <source>
        <dbReference type="ARBA" id="ARBA00023066"/>
    </source>
</evidence>
<comment type="pathway">
    <text evidence="2">Amine and polyamine biosynthesis; S-adenosylmethioninamine biosynthesis; S-adenosylmethioninamine from S-adenosyl-L-methionine: step 1/1.</text>
</comment>
<dbReference type="Proteomes" id="UP000694005">
    <property type="component" value="Chromosome A05"/>
</dbReference>
<dbReference type="AlphaFoldDB" id="A0A8D9DJL5"/>
<sequence length="453" mass="50017">MVLFGLVMTERVNELMMESKGGNKKSSSSSSLFYEAPLGYSIEDVRPNGGIKKFKSSVYSNSPNISYRFSLFSTPFLLGSPTQSSSPPTMALSAIGFEGYEKRLEVSFLEPSIFQDSKGLCLRALTRSQLDQILTPAACEIVSSLSNDHLDSYVLSESSFFVYPYKVIIKTCGTTKLLLSIPPLLELAGELSLSVKSVKYTRGSFLCPGGQPFPHRSFSEEVSVLDGHFTKLGLNSVAYLMGNDDETKKWHVYAASAQSFSDNNNVYTLEMCMTGLDREKASVFYKNGETGTMTDNSGIRKILPTSHICDFEFEPCGYSMNSIEGDAISTIHVTPEDGFSYASFEAVGYDFNTIDLSQLVTRVLYCFEPKQFSVAVHSSVGVNAYKPEISVDLEDYGCRERTFESLGEESGTVMYQTFEKLGKYCGSPRSTLKCEWSSNNSSCSSEDEKDEGI</sequence>
<dbReference type="Pfam" id="PF01536">
    <property type="entry name" value="SAM_decarbox"/>
    <property type="match status" value="1"/>
</dbReference>
<dbReference type="Gene3D" id="3.60.90.10">
    <property type="entry name" value="S-adenosylmethionine decarboxylase"/>
    <property type="match status" value="1"/>
</dbReference>
<evidence type="ECO:0000256" key="2">
    <source>
        <dbReference type="ARBA" id="ARBA00004911"/>
    </source>
</evidence>
<keyword evidence="11" id="KW-0704">Schiff base</keyword>
<dbReference type="EMBL" id="LS974621">
    <property type="protein sequence ID" value="CAG7878555.1"/>
    <property type="molecule type" value="Genomic_DNA"/>
</dbReference>
<protein>
    <recommendedName>
        <fullName evidence="4">adenosylmethionine decarboxylase</fullName>
        <ecNumber evidence="4">4.1.1.50</ecNumber>
    </recommendedName>
</protein>
<dbReference type="InterPro" id="IPR018166">
    <property type="entry name" value="S-AdoMet_deCO2ase_CS"/>
</dbReference>
<dbReference type="GO" id="GO:0008295">
    <property type="term" value="P:spermidine biosynthetic process"/>
    <property type="evidence" value="ECO:0007669"/>
    <property type="project" value="UniProtKB-KW"/>
</dbReference>
<dbReference type="InterPro" id="IPR016067">
    <property type="entry name" value="S-AdoMet_deCO2ase_core"/>
</dbReference>
<feature type="compositionally biased region" description="Low complexity" evidence="14">
    <location>
        <begin position="434"/>
        <end position="444"/>
    </location>
</feature>